<dbReference type="RefSeq" id="WP_035541245.1">
    <property type="nucleotide sequence ID" value="NZ_ARYL01000044.1"/>
</dbReference>
<keyword evidence="2" id="KW-1185">Reference proteome</keyword>
<proteinExistence type="predicted"/>
<organism evidence="1 2">
    <name type="scientific">Hyphomonas oceanitis SCH89</name>
    <dbReference type="NCBI Taxonomy" id="1280953"/>
    <lineage>
        <taxon>Bacteria</taxon>
        <taxon>Pseudomonadati</taxon>
        <taxon>Pseudomonadota</taxon>
        <taxon>Alphaproteobacteria</taxon>
        <taxon>Hyphomonadales</taxon>
        <taxon>Hyphomonadaceae</taxon>
        <taxon>Hyphomonas</taxon>
    </lineage>
</organism>
<dbReference type="EMBL" id="ARYL01000044">
    <property type="protein sequence ID" value="KDA00908.1"/>
    <property type="molecule type" value="Genomic_DNA"/>
</dbReference>
<name>A0A059G384_9PROT</name>
<protein>
    <submittedName>
        <fullName evidence="1">Uncharacterized protein</fullName>
    </submittedName>
</protein>
<reference evidence="1 2" key="1">
    <citation type="journal article" date="2014" name="Antonie Van Leeuwenhoek">
        <title>Hyphomonas beringensis sp. nov. and Hyphomonas chukchiensis sp. nov., isolated from surface seawater of the Bering Sea and Chukchi Sea.</title>
        <authorList>
            <person name="Li C."/>
            <person name="Lai Q."/>
            <person name="Li G."/>
            <person name="Dong C."/>
            <person name="Wang J."/>
            <person name="Liao Y."/>
            <person name="Shao Z."/>
        </authorList>
    </citation>
    <scope>NUCLEOTIDE SEQUENCE [LARGE SCALE GENOMIC DNA]</scope>
    <source>
        <strain evidence="1 2">SCH89</strain>
    </source>
</reference>
<comment type="caution">
    <text evidence="1">The sequence shown here is derived from an EMBL/GenBank/DDBJ whole genome shotgun (WGS) entry which is preliminary data.</text>
</comment>
<evidence type="ECO:0000313" key="2">
    <source>
        <dbReference type="Proteomes" id="UP000024942"/>
    </source>
</evidence>
<gene>
    <name evidence="1" type="ORF">HOC_18299</name>
</gene>
<evidence type="ECO:0000313" key="1">
    <source>
        <dbReference type="EMBL" id="KDA00908.1"/>
    </source>
</evidence>
<dbReference type="AlphaFoldDB" id="A0A059G384"/>
<dbReference type="Proteomes" id="UP000024942">
    <property type="component" value="Unassembled WGS sequence"/>
</dbReference>
<dbReference type="STRING" id="1280953.HOC_18299"/>
<accession>A0A059G384</accession>
<sequence>MSDTWSSRFQYGHQEHLEAIGITIVAWNEIEFVMFMLYRALLGLKGGTASSLFYDHSNSERFKLILAIAPMKFGANTCGHLEVFRRYAVICNDNRNFIAHSSVRRSSEDIMANKIRKKDLVWTDYKLTLSQLRQAAEDADRVAKHGKSIVLYALAGETNEDGEPVFRNPNLRGNTHFLAALPKTPAQPVSLTQPPKAERE</sequence>